<evidence type="ECO:0000313" key="4">
    <source>
        <dbReference type="EMBL" id="CAF3968889.1"/>
    </source>
</evidence>
<comment type="caution">
    <text evidence="3">The sequence shown here is derived from an EMBL/GenBank/DDBJ whole genome shotgun (WGS) entry which is preliminary data.</text>
</comment>
<evidence type="ECO:0000256" key="1">
    <source>
        <dbReference type="SAM" id="MobiDB-lite"/>
    </source>
</evidence>
<name>A0A819C563_9BILA</name>
<evidence type="ECO:0000313" key="5">
    <source>
        <dbReference type="Proteomes" id="UP000663823"/>
    </source>
</evidence>
<gene>
    <name evidence="4" type="ORF">FNK824_LOCUS24215</name>
    <name evidence="3" type="ORF">OTI717_LOCUS18968</name>
    <name evidence="2" type="ORF">RFH988_LOCUS33726</name>
</gene>
<reference evidence="3" key="1">
    <citation type="submission" date="2021-02" db="EMBL/GenBank/DDBJ databases">
        <authorList>
            <person name="Nowell W R."/>
        </authorList>
    </citation>
    <scope>NUCLEOTIDE SEQUENCE</scope>
</reference>
<dbReference type="Proteomes" id="UP000663823">
    <property type="component" value="Unassembled WGS sequence"/>
</dbReference>
<organism evidence="3 5">
    <name type="scientific">Rotaria sordida</name>
    <dbReference type="NCBI Taxonomy" id="392033"/>
    <lineage>
        <taxon>Eukaryota</taxon>
        <taxon>Metazoa</taxon>
        <taxon>Spiralia</taxon>
        <taxon>Gnathifera</taxon>
        <taxon>Rotifera</taxon>
        <taxon>Eurotatoria</taxon>
        <taxon>Bdelloidea</taxon>
        <taxon>Philodinida</taxon>
        <taxon>Philodinidae</taxon>
        <taxon>Rotaria</taxon>
    </lineage>
</organism>
<dbReference type="EMBL" id="CAJOBE010005328">
    <property type="protein sequence ID" value="CAF3968889.1"/>
    <property type="molecule type" value="Genomic_DNA"/>
</dbReference>
<accession>A0A819C563</accession>
<evidence type="ECO:0000313" key="2">
    <source>
        <dbReference type="EMBL" id="CAF1378644.1"/>
    </source>
</evidence>
<proteinExistence type="predicted"/>
<dbReference type="EMBL" id="CAJNOO010004362">
    <property type="protein sequence ID" value="CAF1378644.1"/>
    <property type="molecule type" value="Genomic_DNA"/>
</dbReference>
<dbReference type="Gene3D" id="2.60.120.260">
    <property type="entry name" value="Galactose-binding domain-like"/>
    <property type="match status" value="1"/>
</dbReference>
<protein>
    <submittedName>
        <fullName evidence="3">Uncharacterized protein</fullName>
    </submittedName>
</protein>
<sequence length="220" mass="23368">METSSTTITTTASTSTTSTTTSTTSITTTTTTASTTTTSTTTSTTSITTTTSTTASSTTTTTTTTVWTCISSLTGATTLLHLANGSSQSYTLYSYTHTALTTSTRLTLSFRMDSNNWSLDTLSVQKVGTSTELLTDGDFESGSLTDWSSCNPNSATNVGFVQKNWIYTQSGYYYWKDGSTGAADYLYQYFPSLVGTNYTISFYLKGDGGLPNSADVYIGS</sequence>
<dbReference type="Proteomes" id="UP000663874">
    <property type="component" value="Unassembled WGS sequence"/>
</dbReference>
<dbReference type="EMBL" id="CAJOAX010002700">
    <property type="protein sequence ID" value="CAF3813531.1"/>
    <property type="molecule type" value="Genomic_DNA"/>
</dbReference>
<dbReference type="Proteomes" id="UP000663882">
    <property type="component" value="Unassembled WGS sequence"/>
</dbReference>
<feature type="region of interest" description="Disordered" evidence="1">
    <location>
        <begin position="1"/>
        <end position="57"/>
    </location>
</feature>
<evidence type="ECO:0000313" key="3">
    <source>
        <dbReference type="EMBL" id="CAF3813531.1"/>
    </source>
</evidence>
<dbReference type="AlphaFoldDB" id="A0A819C563"/>
<dbReference type="OrthoDB" id="10064085at2759"/>